<keyword evidence="1" id="KW-1133">Transmembrane helix</keyword>
<proteinExistence type="predicted"/>
<sequence length="72" mass="8433">MYPRPEIQKAQHGVSEVSVDGRFERLHFRLFVVVIIPMKFLCVLSILLSNTSFLIMVYPHFYLTSQYLLNSV</sequence>
<keyword evidence="1" id="KW-0472">Membrane</keyword>
<accession>A0AA85B1X4</accession>
<evidence type="ECO:0000256" key="1">
    <source>
        <dbReference type="SAM" id="Phobius"/>
    </source>
</evidence>
<keyword evidence="1" id="KW-0812">Transmembrane</keyword>
<name>A0AA85B1X4_9TREM</name>
<organism evidence="2 3">
    <name type="scientific">Schistosoma mattheei</name>
    <dbReference type="NCBI Taxonomy" id="31246"/>
    <lineage>
        <taxon>Eukaryota</taxon>
        <taxon>Metazoa</taxon>
        <taxon>Spiralia</taxon>
        <taxon>Lophotrochozoa</taxon>
        <taxon>Platyhelminthes</taxon>
        <taxon>Trematoda</taxon>
        <taxon>Digenea</taxon>
        <taxon>Strigeidida</taxon>
        <taxon>Schistosomatoidea</taxon>
        <taxon>Schistosomatidae</taxon>
        <taxon>Schistosoma</taxon>
    </lineage>
</organism>
<protein>
    <submittedName>
        <fullName evidence="3">Uncharacterized protein</fullName>
    </submittedName>
</protein>
<evidence type="ECO:0000313" key="3">
    <source>
        <dbReference type="WBParaSite" id="SMTH1_26910.1"/>
    </source>
</evidence>
<evidence type="ECO:0000313" key="2">
    <source>
        <dbReference type="Proteomes" id="UP000050791"/>
    </source>
</evidence>
<reference evidence="3" key="1">
    <citation type="submission" date="2023-11" db="UniProtKB">
        <authorList>
            <consortium name="WormBaseParasite"/>
        </authorList>
    </citation>
    <scope>IDENTIFICATION</scope>
</reference>
<dbReference type="WBParaSite" id="SMTH1_26910.1">
    <property type="protein sequence ID" value="SMTH1_26910.1"/>
    <property type="gene ID" value="SMTH1_26910"/>
</dbReference>
<dbReference type="Proteomes" id="UP000050791">
    <property type="component" value="Unassembled WGS sequence"/>
</dbReference>
<feature type="transmembrane region" description="Helical" evidence="1">
    <location>
        <begin position="30"/>
        <end position="58"/>
    </location>
</feature>
<dbReference type="AlphaFoldDB" id="A0AA85B1X4"/>